<evidence type="ECO:0000313" key="2">
    <source>
        <dbReference type="WBParaSite" id="TCNE_0001726301-mRNA-1"/>
    </source>
</evidence>
<dbReference type="WBParaSite" id="TCNE_0001726301-mRNA-1">
    <property type="protein sequence ID" value="TCNE_0001726301-mRNA-1"/>
    <property type="gene ID" value="TCNE_0001726301"/>
</dbReference>
<reference evidence="2" key="1">
    <citation type="submission" date="2016-06" db="UniProtKB">
        <authorList>
            <consortium name="WormBaseParasite"/>
        </authorList>
    </citation>
    <scope>IDENTIFICATION</scope>
</reference>
<dbReference type="InterPro" id="IPR036770">
    <property type="entry name" value="Ankyrin_rpt-contain_sf"/>
</dbReference>
<dbReference type="Proteomes" id="UP000050794">
    <property type="component" value="Unassembled WGS sequence"/>
</dbReference>
<dbReference type="AlphaFoldDB" id="A0A183V942"/>
<dbReference type="Gene3D" id="1.25.40.20">
    <property type="entry name" value="Ankyrin repeat-containing domain"/>
    <property type="match status" value="1"/>
</dbReference>
<sequence>LLYVSDSYSDSKWLTARCGDQTGLIPRSYGFSEQSRQIWFDCFVLGESRGPRKHCHANANMLIAIPNMCISAQNKLGDTALHAAAWNVRILLNSVASISVRNNEL</sequence>
<organism evidence="1 2">
    <name type="scientific">Toxocara canis</name>
    <name type="common">Canine roundworm</name>
    <dbReference type="NCBI Taxonomy" id="6265"/>
    <lineage>
        <taxon>Eukaryota</taxon>
        <taxon>Metazoa</taxon>
        <taxon>Ecdysozoa</taxon>
        <taxon>Nematoda</taxon>
        <taxon>Chromadorea</taxon>
        <taxon>Rhabditida</taxon>
        <taxon>Spirurina</taxon>
        <taxon>Ascaridomorpha</taxon>
        <taxon>Ascaridoidea</taxon>
        <taxon>Toxocaridae</taxon>
        <taxon>Toxocara</taxon>
    </lineage>
</organism>
<evidence type="ECO:0000313" key="1">
    <source>
        <dbReference type="Proteomes" id="UP000050794"/>
    </source>
</evidence>
<proteinExistence type="predicted"/>
<keyword evidence="1" id="KW-1185">Reference proteome</keyword>
<protein>
    <submittedName>
        <fullName evidence="2">ANK_REP_REGION domain-containing protein</fullName>
    </submittedName>
</protein>
<accession>A0A183V942</accession>
<name>A0A183V942_TOXCA</name>